<dbReference type="InterPro" id="IPR015797">
    <property type="entry name" value="NUDIX_hydrolase-like_dom_sf"/>
</dbReference>
<evidence type="ECO:0000313" key="2">
    <source>
        <dbReference type="Proteomes" id="UP000653002"/>
    </source>
</evidence>
<dbReference type="EMBL" id="JAABFR010001865">
    <property type="protein sequence ID" value="MBD4338953.1"/>
    <property type="molecule type" value="Genomic_DNA"/>
</dbReference>
<reference evidence="1" key="1">
    <citation type="submission" date="2020-01" db="EMBL/GenBank/DDBJ databases">
        <authorList>
            <person name="Richard D."/>
        </authorList>
    </citation>
    <scope>NUCLEOTIDE SEQUENCE</scope>
    <source>
        <strain evidence="1">JP541</strain>
    </source>
</reference>
<dbReference type="Gene3D" id="3.90.79.10">
    <property type="entry name" value="Nucleoside Triphosphate Pyrophosphohydrolase"/>
    <property type="match status" value="1"/>
</dbReference>
<evidence type="ECO:0000313" key="1">
    <source>
        <dbReference type="EMBL" id="MBD4338953.1"/>
    </source>
</evidence>
<dbReference type="SUPFAM" id="SSF55811">
    <property type="entry name" value="Nudix"/>
    <property type="match status" value="1"/>
</dbReference>
<dbReference type="Proteomes" id="UP000653002">
    <property type="component" value="Unassembled WGS sequence"/>
</dbReference>
<sequence length="53" mass="5797">NKIGLSFFAAQITGGVPQKSVHQEILWVPPAELLQYQFCPADTEIVGRLAQGE</sequence>
<accession>A0A8I0LCJ9</accession>
<organism evidence="1 2">
    <name type="scientific">Xanthomonas citri pv. citri</name>
    <dbReference type="NCBI Taxonomy" id="611301"/>
    <lineage>
        <taxon>Bacteria</taxon>
        <taxon>Pseudomonadati</taxon>
        <taxon>Pseudomonadota</taxon>
        <taxon>Gammaproteobacteria</taxon>
        <taxon>Lysobacterales</taxon>
        <taxon>Lysobacteraceae</taxon>
        <taxon>Xanthomonas</taxon>
    </lineage>
</organism>
<protein>
    <submittedName>
        <fullName evidence="1">8-oxo-dGTP diphosphatase MutT</fullName>
    </submittedName>
</protein>
<comment type="caution">
    <text evidence="1">The sequence shown here is derived from an EMBL/GenBank/DDBJ whole genome shotgun (WGS) entry which is preliminary data.</text>
</comment>
<proteinExistence type="predicted"/>
<feature type="non-terminal residue" evidence="1">
    <location>
        <position position="1"/>
    </location>
</feature>
<dbReference type="AlphaFoldDB" id="A0A8I0LCJ9"/>
<name>A0A8I0LCJ9_XANCI</name>
<gene>
    <name evidence="1" type="ORF">GUH15_23445</name>
</gene>